<evidence type="ECO:0000256" key="1">
    <source>
        <dbReference type="SAM" id="Phobius"/>
    </source>
</evidence>
<sequence length="197" mass="22750">MIKRYFRFLSFILADDEELSDFLPSRSAHRMLETLLSSLRDVESVSKHLQGDGLTLLDARVLFDEHLKSHHRSRNILVRNIAYYVSFIVVLMFLLWISTDADIVHSALFEQALLYDQAVLLTDAEAAELEPFKRTQTCVEGMTLADKEGLEVERLFSVARAVLRHERHRLSLMMLEMILFLKINSSYWDGATGEQCL</sequence>
<feature type="transmembrane region" description="Helical" evidence="1">
    <location>
        <begin position="76"/>
        <end position="97"/>
    </location>
</feature>
<keyword evidence="1" id="KW-0472">Membrane</keyword>
<gene>
    <name evidence="2" type="ORF">PR001_g6992</name>
</gene>
<dbReference type="AlphaFoldDB" id="A0A6A3NB00"/>
<evidence type="ECO:0000313" key="2">
    <source>
        <dbReference type="EMBL" id="KAE9040582.1"/>
    </source>
</evidence>
<keyword evidence="1" id="KW-0812">Transmembrane</keyword>
<dbReference type="PANTHER" id="PTHR40866">
    <property type="entry name" value="BED-TYPE DOMAIN-CONTAINING PROTEIN"/>
    <property type="match status" value="1"/>
</dbReference>
<organism evidence="2 3">
    <name type="scientific">Phytophthora rubi</name>
    <dbReference type="NCBI Taxonomy" id="129364"/>
    <lineage>
        <taxon>Eukaryota</taxon>
        <taxon>Sar</taxon>
        <taxon>Stramenopiles</taxon>
        <taxon>Oomycota</taxon>
        <taxon>Peronosporomycetes</taxon>
        <taxon>Peronosporales</taxon>
        <taxon>Peronosporaceae</taxon>
        <taxon>Phytophthora</taxon>
    </lineage>
</organism>
<evidence type="ECO:0008006" key="4">
    <source>
        <dbReference type="Google" id="ProtNLM"/>
    </source>
</evidence>
<evidence type="ECO:0000313" key="3">
    <source>
        <dbReference type="Proteomes" id="UP000429607"/>
    </source>
</evidence>
<dbReference type="PANTHER" id="PTHR40866:SF1">
    <property type="entry name" value="BED-TYPE DOMAIN-CONTAINING PROTEIN"/>
    <property type="match status" value="1"/>
</dbReference>
<reference evidence="2 3" key="1">
    <citation type="submission" date="2018-09" db="EMBL/GenBank/DDBJ databases">
        <title>Genomic investigation of the strawberry pathogen Phytophthora fragariae indicates pathogenicity is determined by transcriptional variation in three key races.</title>
        <authorList>
            <person name="Adams T.M."/>
            <person name="Armitage A.D."/>
            <person name="Sobczyk M.K."/>
            <person name="Bates H.J."/>
            <person name="Dunwell J.M."/>
            <person name="Nellist C.F."/>
            <person name="Harrison R.J."/>
        </authorList>
    </citation>
    <scope>NUCLEOTIDE SEQUENCE [LARGE SCALE GENOMIC DNA]</scope>
    <source>
        <strain evidence="2 3">SCRP249</strain>
    </source>
</reference>
<comment type="caution">
    <text evidence="2">The sequence shown here is derived from an EMBL/GenBank/DDBJ whole genome shotgun (WGS) entry which is preliminary data.</text>
</comment>
<proteinExistence type="predicted"/>
<dbReference type="EMBL" id="QXFV01000340">
    <property type="protein sequence ID" value="KAE9040582.1"/>
    <property type="molecule type" value="Genomic_DNA"/>
</dbReference>
<protein>
    <recommendedName>
        <fullName evidence="4">HAT C-terminal dimerisation domain-containing protein</fullName>
    </recommendedName>
</protein>
<accession>A0A6A3NB00</accession>
<keyword evidence="1" id="KW-1133">Transmembrane helix</keyword>
<dbReference type="Proteomes" id="UP000429607">
    <property type="component" value="Unassembled WGS sequence"/>
</dbReference>
<name>A0A6A3NB00_9STRA</name>